<dbReference type="OrthoDB" id="565387at2"/>
<evidence type="ECO:0000259" key="1">
    <source>
        <dbReference type="Pfam" id="PF13358"/>
    </source>
</evidence>
<feature type="domain" description="Tc1-like transposase DDE" evidence="1">
    <location>
        <begin position="4"/>
        <end position="71"/>
    </location>
</feature>
<protein>
    <recommendedName>
        <fullName evidence="1">Tc1-like transposase DDE domain-containing protein</fullName>
    </recommendedName>
</protein>
<dbReference type="RefSeq" id="WP_012461001.1">
    <property type="nucleotide sequence ID" value="NC_010793.1"/>
</dbReference>
<dbReference type="HOGENOM" id="CLU_056788_14_5_5"/>
<organism evidence="2 3">
    <name type="scientific">Orientia tsutsugamushi (strain Ikeda)</name>
    <name type="common">Rickettsia tsutsugamushi</name>
    <dbReference type="NCBI Taxonomy" id="334380"/>
    <lineage>
        <taxon>Bacteria</taxon>
        <taxon>Pseudomonadati</taxon>
        <taxon>Pseudomonadota</taxon>
        <taxon>Alphaproteobacteria</taxon>
        <taxon>Rickettsiales</taxon>
        <taxon>Rickettsiaceae</taxon>
        <taxon>Rickettsieae</taxon>
        <taxon>Orientia</taxon>
    </lineage>
</organism>
<sequence>MISQRTNVIEALVDKSLLAVSIFDCNVNTAIFNRCIEQNLIPKLPNNSVVVMDNQSFRKSSHLDTMIEKDGHIRVFTFLFS</sequence>
<dbReference type="EMBL" id="AP008981">
    <property type="protein sequence ID" value="BAG39757.1"/>
    <property type="molecule type" value="Genomic_DNA"/>
</dbReference>
<gene>
    <name evidence="2" type="ordered locus">OTT_0299</name>
</gene>
<evidence type="ECO:0000313" key="2">
    <source>
        <dbReference type="EMBL" id="BAG39757.1"/>
    </source>
</evidence>
<accession>B3CQ61</accession>
<dbReference type="KEGG" id="ott:OTT_0299"/>
<dbReference type="InterPro" id="IPR038717">
    <property type="entry name" value="Tc1-like_DDE_dom"/>
</dbReference>
<evidence type="ECO:0000313" key="3">
    <source>
        <dbReference type="Proteomes" id="UP000001033"/>
    </source>
</evidence>
<proteinExistence type="predicted"/>
<dbReference type="Pfam" id="PF13358">
    <property type="entry name" value="DDE_3"/>
    <property type="match status" value="1"/>
</dbReference>
<reference evidence="3" key="1">
    <citation type="journal article" date="2008" name="DNA Res.">
        <title>The whole-genome sequencing of the obligate intracellular bacterium Orientia tsutsugamushi revealed massive gene amplification during reductive genome evolution.</title>
        <authorList>
            <person name="Nakayama K."/>
            <person name="Yamashita A."/>
            <person name="Kurokawa K."/>
            <person name="Morimoto T."/>
            <person name="Ogawa M."/>
            <person name="Fukuhara M."/>
            <person name="Urakami H."/>
            <person name="Ohnishi M."/>
            <person name="Uchiyama I."/>
            <person name="Ogura Y."/>
            <person name="Ooka T."/>
            <person name="Oshima K."/>
            <person name="Tamura A."/>
            <person name="Hattori M."/>
            <person name="Hayashi T."/>
        </authorList>
    </citation>
    <scope>NUCLEOTIDE SEQUENCE [LARGE SCALE GENOMIC DNA]</scope>
    <source>
        <strain evidence="3">Ikeda</strain>
    </source>
</reference>
<dbReference type="AlphaFoldDB" id="B3CQ61"/>
<dbReference type="Proteomes" id="UP000001033">
    <property type="component" value="Chromosome"/>
</dbReference>
<name>B3CQ61_ORITI</name>